<protein>
    <submittedName>
        <fullName evidence="6">MtN3 and saliva related transmembrane protein</fullName>
    </submittedName>
</protein>
<evidence type="ECO:0000256" key="5">
    <source>
        <dbReference type="SAM" id="Phobius"/>
    </source>
</evidence>
<evidence type="ECO:0000256" key="4">
    <source>
        <dbReference type="ARBA" id="ARBA00023136"/>
    </source>
</evidence>
<reference evidence="6 7" key="1">
    <citation type="submission" date="2021-01" db="EMBL/GenBank/DDBJ databases">
        <title>Genomic Encyclopedia of Type Strains, Phase IV (KMG-IV): sequencing the most valuable type-strain genomes for metagenomic binning, comparative biology and taxonomic classification.</title>
        <authorList>
            <person name="Goeker M."/>
        </authorList>
    </citation>
    <scope>NUCLEOTIDE SEQUENCE [LARGE SCALE GENOMIC DNA]</scope>
    <source>
        <strain evidence="6 7">DSM 100968</strain>
    </source>
</reference>
<name>A0ABS2Q8N7_9BACL</name>
<evidence type="ECO:0000313" key="7">
    <source>
        <dbReference type="Proteomes" id="UP000823201"/>
    </source>
</evidence>
<evidence type="ECO:0000313" key="6">
    <source>
        <dbReference type="EMBL" id="MBM7658148.1"/>
    </source>
</evidence>
<evidence type="ECO:0000256" key="3">
    <source>
        <dbReference type="ARBA" id="ARBA00022989"/>
    </source>
</evidence>
<comment type="subcellular location">
    <subcellularLocation>
        <location evidence="1">Membrane</location>
        <topology evidence="1">Multi-pass membrane protein</topology>
    </subcellularLocation>
</comment>
<dbReference type="InterPro" id="IPR006603">
    <property type="entry name" value="PQ-loop_rpt"/>
</dbReference>
<dbReference type="Proteomes" id="UP000823201">
    <property type="component" value="Unassembled WGS sequence"/>
</dbReference>
<gene>
    <name evidence="6" type="ORF">JOC27_001601</name>
</gene>
<feature type="transmembrane region" description="Helical" evidence="5">
    <location>
        <begin position="57"/>
        <end position="79"/>
    </location>
</feature>
<dbReference type="Pfam" id="PF04193">
    <property type="entry name" value="PQ-loop"/>
    <property type="match status" value="1"/>
</dbReference>
<evidence type="ECO:0000256" key="2">
    <source>
        <dbReference type="ARBA" id="ARBA00022692"/>
    </source>
</evidence>
<sequence length="93" mass="10553">MIEWIGLLAGALTSTSFFPQAIKVIRTKQLSSISLVMYINFTFGVALWIFYGFYLHSLSVFICNTITLIPASVILCLKVRETVQSKRMKRDSN</sequence>
<dbReference type="NCBIfam" id="NF037968">
    <property type="entry name" value="SemiSWEET_2"/>
    <property type="match status" value="1"/>
</dbReference>
<keyword evidence="7" id="KW-1185">Reference proteome</keyword>
<feature type="transmembrane region" description="Helical" evidence="5">
    <location>
        <begin position="30"/>
        <end position="51"/>
    </location>
</feature>
<dbReference type="Gene3D" id="1.20.1280.290">
    <property type="match status" value="1"/>
</dbReference>
<keyword evidence="2 5" id="KW-0812">Transmembrane</keyword>
<keyword evidence="4 5" id="KW-0472">Membrane</keyword>
<keyword evidence="3 5" id="KW-1133">Transmembrane helix</keyword>
<evidence type="ECO:0000256" key="1">
    <source>
        <dbReference type="ARBA" id="ARBA00004141"/>
    </source>
</evidence>
<comment type="caution">
    <text evidence="6">The sequence shown here is derived from an EMBL/GenBank/DDBJ whole genome shotgun (WGS) entry which is preliminary data.</text>
</comment>
<dbReference type="EMBL" id="JAFBEV010000012">
    <property type="protein sequence ID" value="MBM7658148.1"/>
    <property type="molecule type" value="Genomic_DNA"/>
</dbReference>
<organism evidence="6 7">
    <name type="scientific">Sporolactobacillus spathodeae</name>
    <dbReference type="NCBI Taxonomy" id="1465502"/>
    <lineage>
        <taxon>Bacteria</taxon>
        <taxon>Bacillati</taxon>
        <taxon>Bacillota</taxon>
        <taxon>Bacilli</taxon>
        <taxon>Bacillales</taxon>
        <taxon>Sporolactobacillaceae</taxon>
        <taxon>Sporolactobacillus</taxon>
    </lineage>
</organism>
<dbReference type="InterPro" id="IPR047662">
    <property type="entry name" value="SemiSWEET"/>
</dbReference>
<proteinExistence type="predicted"/>
<dbReference type="RefSeq" id="WP_205006714.1">
    <property type="nucleotide sequence ID" value="NZ_CBCRXA010000022.1"/>
</dbReference>
<accession>A0ABS2Q8N7</accession>